<keyword evidence="8" id="KW-1185">Reference proteome</keyword>
<dbReference type="InterPro" id="IPR023052">
    <property type="entry name" value="Cell_div_SepF"/>
</dbReference>
<dbReference type="RefSeq" id="WP_194561346.1">
    <property type="nucleotide sequence ID" value="NZ_JADKPV010000001.1"/>
</dbReference>
<comment type="subcellular location">
    <subcellularLocation>
        <location evidence="5">Cytoplasm</location>
    </subcellularLocation>
    <text evidence="5">Localizes to the division site, in a FtsZ-dependent manner.</text>
</comment>
<dbReference type="Pfam" id="PF04472">
    <property type="entry name" value="SepF"/>
    <property type="match status" value="1"/>
</dbReference>
<comment type="caution">
    <text evidence="7">The sequence shown here is derived from an EMBL/GenBank/DDBJ whole genome shotgun (WGS) entry which is preliminary data.</text>
</comment>
<evidence type="ECO:0000313" key="8">
    <source>
        <dbReference type="Proteomes" id="UP000622653"/>
    </source>
</evidence>
<comment type="similarity">
    <text evidence="5">Belongs to the SepF family.</text>
</comment>
<accession>A0A8J7KDC6</accession>
<dbReference type="AlphaFoldDB" id="A0A8J7KDC6"/>
<gene>
    <name evidence="5 7" type="primary">sepF</name>
    <name evidence="7" type="ORF">IRY55_00745</name>
</gene>
<dbReference type="PANTHER" id="PTHR35798">
    <property type="entry name" value="CELL DIVISION PROTEIN SEPF"/>
    <property type="match status" value="1"/>
</dbReference>
<evidence type="ECO:0000256" key="6">
    <source>
        <dbReference type="SAM" id="MobiDB-lite"/>
    </source>
</evidence>
<keyword evidence="1 5" id="KW-0132">Cell division</keyword>
<evidence type="ECO:0000313" key="7">
    <source>
        <dbReference type="EMBL" id="MBF4499871.1"/>
    </source>
</evidence>
<evidence type="ECO:0000256" key="2">
    <source>
        <dbReference type="ARBA" id="ARBA00023210"/>
    </source>
</evidence>
<organism evidence="7 8">
    <name type="scientific">Savagea serpentis</name>
    <dbReference type="NCBI Taxonomy" id="2785297"/>
    <lineage>
        <taxon>Bacteria</taxon>
        <taxon>Bacillati</taxon>
        <taxon>Bacillota</taxon>
        <taxon>Bacilli</taxon>
        <taxon>Bacillales</taxon>
        <taxon>Caryophanaceae</taxon>
        <taxon>Savagea</taxon>
    </lineage>
</organism>
<dbReference type="InterPro" id="IPR007561">
    <property type="entry name" value="Cell_div_SepF/SepF-rel"/>
</dbReference>
<evidence type="ECO:0000256" key="3">
    <source>
        <dbReference type="ARBA" id="ARBA00023306"/>
    </source>
</evidence>
<dbReference type="Gene3D" id="3.30.110.150">
    <property type="entry name" value="SepF-like protein"/>
    <property type="match status" value="1"/>
</dbReference>
<dbReference type="EMBL" id="JADKPV010000001">
    <property type="protein sequence ID" value="MBF4499871.1"/>
    <property type="molecule type" value="Genomic_DNA"/>
</dbReference>
<feature type="region of interest" description="Disordered" evidence="6">
    <location>
        <begin position="22"/>
        <end position="65"/>
    </location>
</feature>
<protein>
    <recommendedName>
        <fullName evidence="5">Cell division protein SepF</fullName>
    </recommendedName>
</protein>
<keyword evidence="3 5" id="KW-0131">Cell cycle</keyword>
<dbReference type="InterPro" id="IPR038594">
    <property type="entry name" value="SepF-like_sf"/>
</dbReference>
<evidence type="ECO:0000256" key="1">
    <source>
        <dbReference type="ARBA" id="ARBA00022618"/>
    </source>
</evidence>
<dbReference type="GO" id="GO:0005737">
    <property type="term" value="C:cytoplasm"/>
    <property type="evidence" value="ECO:0007669"/>
    <property type="project" value="UniProtKB-SubCell"/>
</dbReference>
<name>A0A8J7KDC6_9BACL</name>
<keyword evidence="5" id="KW-0963">Cytoplasm</keyword>
<dbReference type="Proteomes" id="UP000622653">
    <property type="component" value="Unassembled WGS sequence"/>
</dbReference>
<proteinExistence type="inferred from homology"/>
<sequence length="156" mass="18081">MSLKQKIEKWFYLEDEEEYEEVKQPTAREHIQAVQERPVEQARQKVTKPTQKNQQSKQQKPNLVSIESAKKTAEVYLTEPRVYAEAQEIADQLLQKKAVIVNLQKIDRDQALRIVDFLSGTVYSLNGDIQRVGTDIFLCTPENVEVGGEITDYLEW</sequence>
<dbReference type="PANTHER" id="PTHR35798:SF1">
    <property type="entry name" value="CELL DIVISION PROTEIN SEPF"/>
    <property type="match status" value="1"/>
</dbReference>
<feature type="compositionally biased region" description="Basic and acidic residues" evidence="6">
    <location>
        <begin position="22"/>
        <end position="43"/>
    </location>
</feature>
<evidence type="ECO:0000256" key="4">
    <source>
        <dbReference type="ARBA" id="ARBA00044936"/>
    </source>
</evidence>
<dbReference type="HAMAP" id="MF_01197">
    <property type="entry name" value="SepF"/>
    <property type="match status" value="1"/>
</dbReference>
<evidence type="ECO:0000256" key="5">
    <source>
        <dbReference type="HAMAP-Rule" id="MF_01197"/>
    </source>
</evidence>
<feature type="compositionally biased region" description="Low complexity" evidence="6">
    <location>
        <begin position="47"/>
        <end position="62"/>
    </location>
</feature>
<comment type="subunit">
    <text evidence="5">Homodimer. Interacts with FtsZ.</text>
</comment>
<keyword evidence="2 5" id="KW-0717">Septation</keyword>
<reference evidence="7" key="1">
    <citation type="submission" date="2020-11" db="EMBL/GenBank/DDBJ databases">
        <title>Multidrug resistant novel bacterium Savagea serpentis sp. nov., isolated from the scats of a vine snake (Ahaetulla nasuta).</title>
        <authorList>
            <person name="Venkata Ramana V."/>
            <person name="Vikas Patil S."/>
            <person name="Yogita Lugani V."/>
        </authorList>
    </citation>
    <scope>NUCLEOTIDE SEQUENCE</scope>
    <source>
        <strain evidence="7">SN6</strain>
    </source>
</reference>
<dbReference type="GO" id="GO:0043093">
    <property type="term" value="P:FtsZ-dependent cytokinesis"/>
    <property type="evidence" value="ECO:0007669"/>
    <property type="project" value="UniProtKB-UniRule"/>
</dbReference>
<dbReference type="GO" id="GO:0000917">
    <property type="term" value="P:division septum assembly"/>
    <property type="evidence" value="ECO:0007669"/>
    <property type="project" value="UniProtKB-KW"/>
</dbReference>
<comment type="function">
    <text evidence="4 5">Cell division protein that is part of the divisome complex and is recruited early to the Z-ring. Probably stimulates Z-ring formation, perhaps through the cross-linking of FtsZ protofilaments. Its function overlaps with FtsA.</text>
</comment>